<organism evidence="2 3">
    <name type="scientific">Mycena albidolilacea</name>
    <dbReference type="NCBI Taxonomy" id="1033008"/>
    <lineage>
        <taxon>Eukaryota</taxon>
        <taxon>Fungi</taxon>
        <taxon>Dikarya</taxon>
        <taxon>Basidiomycota</taxon>
        <taxon>Agaricomycotina</taxon>
        <taxon>Agaricomycetes</taxon>
        <taxon>Agaricomycetidae</taxon>
        <taxon>Agaricales</taxon>
        <taxon>Marasmiineae</taxon>
        <taxon>Mycenaceae</taxon>
        <taxon>Mycena</taxon>
    </lineage>
</organism>
<evidence type="ECO:0000313" key="2">
    <source>
        <dbReference type="EMBL" id="KAJ7354408.1"/>
    </source>
</evidence>
<accession>A0AAD7ABS6</accession>
<dbReference type="AlphaFoldDB" id="A0AAD7ABS6"/>
<dbReference type="Pfam" id="PF17109">
    <property type="entry name" value="Goodbye"/>
    <property type="match status" value="1"/>
</dbReference>
<name>A0AAD7ABS6_9AGAR</name>
<evidence type="ECO:0000313" key="3">
    <source>
        <dbReference type="Proteomes" id="UP001218218"/>
    </source>
</evidence>
<dbReference type="Proteomes" id="UP001218218">
    <property type="component" value="Unassembled WGS sequence"/>
</dbReference>
<dbReference type="EMBL" id="JARIHO010000010">
    <property type="protein sequence ID" value="KAJ7354408.1"/>
    <property type="molecule type" value="Genomic_DNA"/>
</dbReference>
<keyword evidence="3" id="KW-1185">Reference proteome</keyword>
<proteinExistence type="predicted"/>
<dbReference type="InterPro" id="IPR031350">
    <property type="entry name" value="Goodbye_dom"/>
</dbReference>
<sequence>MDSIHKVTEQASTSSSQSDAILDIWIGALSRYKEETGFDLEKERAGDYRSLEECNSPEDALRVIAGLVDTPHITKQTHLALSNVFRFVLAVNDAVAELAASLQIPGGKAIFVAFGILLKTVQNMQDRLSAVAELLFKFEQFFCRLDLRRGISYPVCDQEILTRICAEFLHVLALAQKIVHRHTRKGFRGRLQRIRQHVFNFREALLDNSDVKSAMRRLDELTHMELQITAAQTFQVAAETRVHVQNVQTMVGAMLGASGIE</sequence>
<reference evidence="2" key="1">
    <citation type="submission" date="2023-03" db="EMBL/GenBank/DDBJ databases">
        <title>Massive genome expansion in bonnet fungi (Mycena s.s.) driven by repeated elements and novel gene families across ecological guilds.</title>
        <authorList>
            <consortium name="Lawrence Berkeley National Laboratory"/>
            <person name="Harder C.B."/>
            <person name="Miyauchi S."/>
            <person name="Viragh M."/>
            <person name="Kuo A."/>
            <person name="Thoen E."/>
            <person name="Andreopoulos B."/>
            <person name="Lu D."/>
            <person name="Skrede I."/>
            <person name="Drula E."/>
            <person name="Henrissat B."/>
            <person name="Morin E."/>
            <person name="Kohler A."/>
            <person name="Barry K."/>
            <person name="LaButti K."/>
            <person name="Morin E."/>
            <person name="Salamov A."/>
            <person name="Lipzen A."/>
            <person name="Mereny Z."/>
            <person name="Hegedus B."/>
            <person name="Baldrian P."/>
            <person name="Stursova M."/>
            <person name="Weitz H."/>
            <person name="Taylor A."/>
            <person name="Grigoriev I.V."/>
            <person name="Nagy L.G."/>
            <person name="Martin F."/>
            <person name="Kauserud H."/>
        </authorList>
    </citation>
    <scope>NUCLEOTIDE SEQUENCE</scope>
    <source>
        <strain evidence="2">CBHHK002</strain>
    </source>
</reference>
<gene>
    <name evidence="2" type="ORF">DFH08DRAFT_44372</name>
</gene>
<comment type="caution">
    <text evidence="2">The sequence shown here is derived from an EMBL/GenBank/DDBJ whole genome shotgun (WGS) entry which is preliminary data.</text>
</comment>
<protein>
    <recommendedName>
        <fullName evidence="1">Fungal STAND N-terminal Goodbye domain-containing protein</fullName>
    </recommendedName>
</protein>
<feature type="domain" description="Fungal STAND N-terminal Goodbye" evidence="1">
    <location>
        <begin position="25"/>
        <end position="146"/>
    </location>
</feature>
<evidence type="ECO:0000259" key="1">
    <source>
        <dbReference type="Pfam" id="PF17109"/>
    </source>
</evidence>